<gene>
    <name evidence="1" type="ORF">DY000_02054517</name>
</gene>
<comment type="caution">
    <text evidence="1">The sequence shown here is derived from an EMBL/GenBank/DDBJ whole genome shotgun (WGS) entry which is preliminary data.</text>
</comment>
<dbReference type="EMBL" id="QGKV02002055">
    <property type="protein sequence ID" value="KAF3495737.1"/>
    <property type="molecule type" value="Genomic_DNA"/>
</dbReference>
<dbReference type="Proteomes" id="UP000266723">
    <property type="component" value="Unassembled WGS sequence"/>
</dbReference>
<organism evidence="1 2">
    <name type="scientific">Brassica cretica</name>
    <name type="common">Mustard</name>
    <dbReference type="NCBI Taxonomy" id="69181"/>
    <lineage>
        <taxon>Eukaryota</taxon>
        <taxon>Viridiplantae</taxon>
        <taxon>Streptophyta</taxon>
        <taxon>Embryophyta</taxon>
        <taxon>Tracheophyta</taxon>
        <taxon>Spermatophyta</taxon>
        <taxon>Magnoliopsida</taxon>
        <taxon>eudicotyledons</taxon>
        <taxon>Gunneridae</taxon>
        <taxon>Pentapetalae</taxon>
        <taxon>rosids</taxon>
        <taxon>malvids</taxon>
        <taxon>Brassicales</taxon>
        <taxon>Brassicaceae</taxon>
        <taxon>Brassiceae</taxon>
        <taxon>Brassica</taxon>
    </lineage>
</organism>
<name>A0ABQ7ADB1_BRACR</name>
<evidence type="ECO:0000313" key="2">
    <source>
        <dbReference type="Proteomes" id="UP000266723"/>
    </source>
</evidence>
<proteinExistence type="predicted"/>
<keyword evidence="2" id="KW-1185">Reference proteome</keyword>
<evidence type="ECO:0000313" key="1">
    <source>
        <dbReference type="EMBL" id="KAF3495737.1"/>
    </source>
</evidence>
<protein>
    <submittedName>
        <fullName evidence="1">Uncharacterized protein</fullName>
    </submittedName>
</protein>
<accession>A0ABQ7ADB1</accession>
<sequence length="123" mass="13472">MIDTWSIRGSVYSDENEEGGAGIFAGKPAIPSRTCVSLLACSSTFVLRQSQDLLLELNRTTKRTSNGRELERAGVEVARADRCRVASWLIGERELAGFDRMNTSWNACKNRLGFVGLGFKVAG</sequence>
<reference evidence="1 2" key="1">
    <citation type="journal article" date="2020" name="BMC Genomics">
        <title>Intraspecific diversification of the crop wild relative Brassica cretica Lam. using demographic model selection.</title>
        <authorList>
            <person name="Kioukis A."/>
            <person name="Michalopoulou V.A."/>
            <person name="Briers L."/>
            <person name="Pirintsos S."/>
            <person name="Studholme D.J."/>
            <person name="Pavlidis P."/>
            <person name="Sarris P.F."/>
        </authorList>
    </citation>
    <scope>NUCLEOTIDE SEQUENCE [LARGE SCALE GENOMIC DNA]</scope>
    <source>
        <strain evidence="2">cv. PFS-1207/04</strain>
    </source>
</reference>